<dbReference type="SMART" id="SM00028">
    <property type="entry name" value="TPR"/>
    <property type="match status" value="3"/>
</dbReference>
<feature type="repeat" description="TPR" evidence="3">
    <location>
        <begin position="78"/>
        <end position="111"/>
    </location>
</feature>
<evidence type="ECO:0000313" key="4">
    <source>
        <dbReference type="EMBL" id="KII72592.1"/>
    </source>
</evidence>
<dbReference type="PANTHER" id="PTHR45994">
    <property type="entry name" value="FI21225P1"/>
    <property type="match status" value="1"/>
</dbReference>
<keyword evidence="5" id="KW-1185">Reference proteome</keyword>
<dbReference type="Proteomes" id="UP000031668">
    <property type="component" value="Unassembled WGS sequence"/>
</dbReference>
<dbReference type="InterPro" id="IPR019734">
    <property type="entry name" value="TPR_rpt"/>
</dbReference>
<feature type="repeat" description="TPR" evidence="3">
    <location>
        <begin position="44"/>
        <end position="77"/>
    </location>
</feature>
<evidence type="ECO:0000256" key="2">
    <source>
        <dbReference type="ARBA" id="ARBA00022490"/>
    </source>
</evidence>
<dbReference type="Gene3D" id="1.25.40.10">
    <property type="entry name" value="Tetratricopeptide repeat domain"/>
    <property type="match status" value="1"/>
</dbReference>
<evidence type="ECO:0000256" key="3">
    <source>
        <dbReference type="PROSITE-ProRule" id="PRU00339"/>
    </source>
</evidence>
<dbReference type="InterPro" id="IPR011990">
    <property type="entry name" value="TPR-like_helical_dom_sf"/>
</dbReference>
<dbReference type="AlphaFoldDB" id="A0A0C2NF05"/>
<comment type="caution">
    <text evidence="4">The sequence shown here is derived from an EMBL/GenBank/DDBJ whole genome shotgun (WGS) entry which is preliminary data.</text>
</comment>
<sequence>MQTFEEYRENGRQLFKGENYQQAFENYKRCLKAHIEALSKSDLTILYVNICVCSSKLSKYEKVIKYSTKALELDPRNPKALYQRALAYKSLTKYKNALDDLHLLIELFPNEKQYQAIAQNMFCEFEKTSISDKNQILDDAIKKYSESKTCEDMKSLTEIVNQIHQQKLTVSRENIKNILNLLDNSEFRFKLLLNLTQSSPNNTLLASEALVPFLANLGVDKLSVEATELFEQIIENFVKMYTEEHKPPLSTDPFINRQKYSETAVQHWRQHRYISAYYDILLKYINESNDSGHYGLQIVQRLLNINESFTLYLFERNTIESLLTYNLPIDFDQKNYWDNDENIEIGSVISSSIERIYLAAKPYDNHLKKFYSQISAILVSTYQRKLFQKMIFISFHIFHLNVEVLNFLLVENSSPLTSNLFQAVLAVITPDVRSFFGKLSDNVLAFFSEYIICVLSCTKLKLEKRLKDLLLEILTLAYDHPNPRIQILSVLAFTKYRFKDQTDTGLLLDYYQKIRPILMDHRLDIYSTRAIEVMSFLTLDGDIKEKLIDDTELLNMLYDTTCKICNLVTQSKKNENVDNYKFMPVIFCFVTILSNLACIKNPKKFINFDGEMENKKELKKLAATTGQSLPKKHPKDKKGPVKERIAKLSTPNFFSTLSVIVTSTKCSQRDTGHYIWLSKNSPFYVSSLYFKTLEDDSVRGLAVQAGAIKALLTLCGTLKVDSQPPQDTPGYMEYPYIAANALALIGISINPSVGFTTQTILDSIEPLLCICDFRQNNRRRYESLLCLTNFASLNDETSDYFLKIPQAFHVVENGIFDSNPMIKRASVELTTNLLMNPNFAIKYFVPNADTPDRDEIATQKKERIKLFVLLSGETEDKECCSAATGGLAIMSHYSVVGEYILSIDSFFPIINELVEMADPNILYRVGYIIYNILTTVAESVEKVKNQCGSTICLIRDILSNDQYSKSRHYFDQIIKILKIE</sequence>
<dbReference type="GO" id="GO:0051879">
    <property type="term" value="F:Hsp90 protein binding"/>
    <property type="evidence" value="ECO:0007669"/>
    <property type="project" value="TreeGrafter"/>
</dbReference>
<evidence type="ECO:0000256" key="1">
    <source>
        <dbReference type="ARBA" id="ARBA00004496"/>
    </source>
</evidence>
<dbReference type="OrthoDB" id="199930at2759"/>
<keyword evidence="2" id="KW-0963">Cytoplasm</keyword>
<keyword evidence="3" id="KW-0802">TPR repeat</keyword>
<protein>
    <submittedName>
        <fullName evidence="4">Protein unc-45 B</fullName>
    </submittedName>
</protein>
<dbReference type="PANTHER" id="PTHR45994:SF1">
    <property type="entry name" value="FI21225P1"/>
    <property type="match status" value="1"/>
</dbReference>
<organism evidence="4 5">
    <name type="scientific">Thelohanellus kitauei</name>
    <name type="common">Myxosporean</name>
    <dbReference type="NCBI Taxonomy" id="669202"/>
    <lineage>
        <taxon>Eukaryota</taxon>
        <taxon>Metazoa</taxon>
        <taxon>Cnidaria</taxon>
        <taxon>Myxozoa</taxon>
        <taxon>Myxosporea</taxon>
        <taxon>Bivalvulida</taxon>
        <taxon>Platysporina</taxon>
        <taxon>Myxobolidae</taxon>
        <taxon>Thelohanellus</taxon>
    </lineage>
</organism>
<evidence type="ECO:0000313" key="5">
    <source>
        <dbReference type="Proteomes" id="UP000031668"/>
    </source>
</evidence>
<dbReference type="InterPro" id="IPR011989">
    <property type="entry name" value="ARM-like"/>
</dbReference>
<dbReference type="EMBL" id="JWZT01001161">
    <property type="protein sequence ID" value="KII72592.1"/>
    <property type="molecule type" value="Genomic_DNA"/>
</dbReference>
<dbReference type="SUPFAM" id="SSF48371">
    <property type="entry name" value="ARM repeat"/>
    <property type="match status" value="1"/>
</dbReference>
<proteinExistence type="predicted"/>
<dbReference type="InterPro" id="IPR016024">
    <property type="entry name" value="ARM-type_fold"/>
</dbReference>
<dbReference type="Gene3D" id="1.25.10.10">
    <property type="entry name" value="Leucine-rich Repeat Variant"/>
    <property type="match status" value="1"/>
</dbReference>
<dbReference type="PROSITE" id="PS50005">
    <property type="entry name" value="TPR"/>
    <property type="match status" value="2"/>
</dbReference>
<dbReference type="SUPFAM" id="SSF48452">
    <property type="entry name" value="TPR-like"/>
    <property type="match status" value="1"/>
</dbReference>
<gene>
    <name evidence="4" type="ORF">RF11_06422</name>
</gene>
<dbReference type="GO" id="GO:0005737">
    <property type="term" value="C:cytoplasm"/>
    <property type="evidence" value="ECO:0007669"/>
    <property type="project" value="UniProtKB-SubCell"/>
</dbReference>
<comment type="subcellular location">
    <subcellularLocation>
        <location evidence="1">Cytoplasm</location>
    </subcellularLocation>
</comment>
<accession>A0A0C2NF05</accession>
<name>A0A0C2NF05_THEKT</name>
<reference evidence="4 5" key="1">
    <citation type="journal article" date="2014" name="Genome Biol. Evol.">
        <title>The genome of the myxosporean Thelohanellus kitauei shows adaptations to nutrient acquisition within its fish host.</title>
        <authorList>
            <person name="Yang Y."/>
            <person name="Xiong J."/>
            <person name="Zhou Z."/>
            <person name="Huo F."/>
            <person name="Miao W."/>
            <person name="Ran C."/>
            <person name="Liu Y."/>
            <person name="Zhang J."/>
            <person name="Feng J."/>
            <person name="Wang M."/>
            <person name="Wang M."/>
            <person name="Wang L."/>
            <person name="Yao B."/>
        </authorList>
    </citation>
    <scope>NUCLEOTIDE SEQUENCE [LARGE SCALE GENOMIC DNA]</scope>
    <source>
        <strain evidence="4">Wuqing</strain>
    </source>
</reference>